<keyword evidence="3" id="KW-1185">Reference proteome</keyword>
<evidence type="ECO:0000313" key="2">
    <source>
        <dbReference type="EMBL" id="KAF8409058.1"/>
    </source>
</evidence>
<dbReference type="PANTHER" id="PTHR33671">
    <property type="entry name" value="N-METHYLTRANSFERASE, PUTATIVE (DUF688)-RELATED"/>
    <property type="match status" value="1"/>
</dbReference>
<name>A0A834ZPT4_TETSI</name>
<dbReference type="AlphaFoldDB" id="A0A834ZPT4"/>
<feature type="compositionally biased region" description="Polar residues" evidence="1">
    <location>
        <begin position="188"/>
        <end position="200"/>
    </location>
</feature>
<evidence type="ECO:0000313" key="3">
    <source>
        <dbReference type="Proteomes" id="UP000655225"/>
    </source>
</evidence>
<gene>
    <name evidence="2" type="ORF">HHK36_005130</name>
</gene>
<proteinExistence type="predicted"/>
<reference evidence="2 3" key="1">
    <citation type="submission" date="2020-04" db="EMBL/GenBank/DDBJ databases">
        <title>Plant Genome Project.</title>
        <authorList>
            <person name="Zhang R.-G."/>
        </authorList>
    </citation>
    <scope>NUCLEOTIDE SEQUENCE [LARGE SCALE GENOMIC DNA]</scope>
    <source>
        <strain evidence="2">YNK0</strain>
        <tissue evidence="2">Leaf</tissue>
    </source>
</reference>
<protein>
    <submittedName>
        <fullName evidence="2">Uncharacterized protein</fullName>
    </submittedName>
</protein>
<accession>A0A834ZPT4</accession>
<dbReference type="EMBL" id="JABCRI010000003">
    <property type="protein sequence ID" value="KAF8409058.1"/>
    <property type="molecule type" value="Genomic_DNA"/>
</dbReference>
<dbReference type="OrthoDB" id="677721at2759"/>
<organism evidence="2 3">
    <name type="scientific">Tetracentron sinense</name>
    <name type="common">Spur-leaf</name>
    <dbReference type="NCBI Taxonomy" id="13715"/>
    <lineage>
        <taxon>Eukaryota</taxon>
        <taxon>Viridiplantae</taxon>
        <taxon>Streptophyta</taxon>
        <taxon>Embryophyta</taxon>
        <taxon>Tracheophyta</taxon>
        <taxon>Spermatophyta</taxon>
        <taxon>Magnoliopsida</taxon>
        <taxon>Trochodendrales</taxon>
        <taxon>Trochodendraceae</taxon>
        <taxon>Tetracentron</taxon>
    </lineage>
</organism>
<feature type="region of interest" description="Disordered" evidence="1">
    <location>
        <begin position="382"/>
        <end position="432"/>
    </location>
</feature>
<feature type="compositionally biased region" description="Polar residues" evidence="1">
    <location>
        <begin position="391"/>
        <end position="408"/>
    </location>
</feature>
<evidence type="ECO:0000256" key="1">
    <source>
        <dbReference type="SAM" id="MobiDB-lite"/>
    </source>
</evidence>
<dbReference type="PANTHER" id="PTHR33671:SF2">
    <property type="entry name" value="N-METHYLTRANSFERASE, PUTATIVE (DUF688)-RELATED"/>
    <property type="match status" value="1"/>
</dbReference>
<feature type="compositionally biased region" description="Polar residues" evidence="1">
    <location>
        <begin position="605"/>
        <end position="624"/>
    </location>
</feature>
<feature type="region of interest" description="Disordered" evidence="1">
    <location>
        <begin position="147"/>
        <end position="200"/>
    </location>
</feature>
<sequence length="722" mass="79612">MLTYFNGELEYGFSLIVDPTFSRESRLYLCLKFIRFFMSILFSVYNLEYGVIYGLFLAASLSNLVSFEILRNLMEEKQLDFNAPILSVRRFSSTAGSSEGEDKKRIENALPKSHSLPTYISELKSGPASNQGTVPFLWERIPGRCKDGGGPQPRTLERPPIAPKLPPGRIMDVKQQPSDKEFEDPNVFSPQTDNTLSNFQKGSSLDEYLTKLKSSKEGMKEKGISDSEDSDDVYSDALDTLSRSESFFLNCSVSGVSGLDGPDIKPCGGTFSKDPQTRDFMMDRFLPAAKAMASETPQYASRKLSVAREQAKEVKKVVSGDGRPPVYRFPGMKVRNQVPISSFPKVSTHAKPAYAGSHSETQDKHTWDAIYRHKLVSGLQPPELHEDESKLTSQSNHLTYSSDSQAPDGSSPYRRLGGTGISPYRNEAPQSPFNEGMGFLGIPEEIKNFKANGFNSYNNGHNNFQEILFHQCKRGSGSVSPTVEKTLYVDSVHVEIPKSNSSSSYAKGLIDSQDSDFGILVKSGGMEEAPAVESSLLDINSLYNSEQREILQPKISEAVAADLPSSSDRSNLGGLMDRMEGFTQEQGLNQVSWSLVCSEVPINGNLDSDNQQPLKADNQANSCVSSLQSPLPPPLPKSPSESWLWRTLPSISSKNPSSKSYLGAQFHPRKQALKTSSVDPKWETIVKSSNMHHGHLRFSEELIIPISQQGSEMVGLAGAEKL</sequence>
<dbReference type="Pfam" id="PF05097">
    <property type="entry name" value="DUF688"/>
    <property type="match status" value="2"/>
</dbReference>
<dbReference type="InterPro" id="IPR007789">
    <property type="entry name" value="DUF688"/>
</dbReference>
<feature type="region of interest" description="Disordered" evidence="1">
    <location>
        <begin position="604"/>
        <end position="640"/>
    </location>
</feature>
<comment type="caution">
    <text evidence="2">The sequence shown here is derived from an EMBL/GenBank/DDBJ whole genome shotgun (WGS) entry which is preliminary data.</text>
</comment>
<dbReference type="Proteomes" id="UP000655225">
    <property type="component" value="Unassembled WGS sequence"/>
</dbReference>
<dbReference type="OMA" id="HEKTMYV"/>